<proteinExistence type="predicted"/>
<keyword evidence="2" id="KW-1185">Reference proteome</keyword>
<accession>A0ABR4TWN4</accession>
<protein>
    <submittedName>
        <fullName evidence="1">Uncharacterized protein</fullName>
    </submittedName>
</protein>
<comment type="caution">
    <text evidence="1">The sequence shown here is derived from an EMBL/GenBank/DDBJ whole genome shotgun (WGS) entry which is preliminary data.</text>
</comment>
<evidence type="ECO:0000313" key="2">
    <source>
        <dbReference type="Proteomes" id="UP000028349"/>
    </source>
</evidence>
<reference evidence="1 2" key="1">
    <citation type="submission" date="2014-07" db="EMBL/GenBank/DDBJ databases">
        <authorList>
            <person name="Pisani N.G."/>
            <person name="Newman J.D."/>
        </authorList>
    </citation>
    <scope>NUCLEOTIDE SEQUENCE [LARGE SCALE GENOMIC DNA]</scope>
    <source>
        <strain evidence="1 2">LMG 24720</strain>
    </source>
</reference>
<evidence type="ECO:0000313" key="1">
    <source>
        <dbReference type="EMBL" id="KEY18309.1"/>
    </source>
</evidence>
<organism evidence="1 2">
    <name type="scientific">Kaistella antarctica</name>
    <dbReference type="NCBI Taxonomy" id="266748"/>
    <lineage>
        <taxon>Bacteria</taxon>
        <taxon>Pseudomonadati</taxon>
        <taxon>Bacteroidota</taxon>
        <taxon>Flavobacteriia</taxon>
        <taxon>Flavobacteriales</taxon>
        <taxon>Weeksellaceae</taxon>
        <taxon>Chryseobacterium group</taxon>
        <taxon>Kaistella</taxon>
    </lineage>
</organism>
<dbReference type="EMBL" id="JPEP01000002">
    <property type="protein sequence ID" value="KEY18309.1"/>
    <property type="molecule type" value="Genomic_DNA"/>
</dbReference>
<dbReference type="Proteomes" id="UP000028349">
    <property type="component" value="Unassembled WGS sequence"/>
</dbReference>
<sequence>MGLQIKVKRSEKSERFFRFYKEAEFYFNKKIIINCLRVNLLQNYLLILLYHKKLITMSVPSIPTTFTHRLQPTAPFDVDLDTNLNGSFESKLAGGFDVQHSGSLAAAISGELKTDNVLMLKGDAKQPVFTDSKFEIVNLPRFTLDDIKGFMKQRVRIPNYSTVCFKVMGFELFNVCMSGESQIITEPYVPTSAENCEDNCCDADTRPFPTIKEN</sequence>
<name>A0ABR4TWN4_9FLAO</name>
<gene>
    <name evidence="1" type="ORF">HY04_07255</name>
</gene>